<dbReference type="Proteomes" id="UP000467700">
    <property type="component" value="Unassembled WGS sequence"/>
</dbReference>
<reference evidence="3 4" key="1">
    <citation type="submission" date="2020-01" db="EMBL/GenBank/DDBJ databases">
        <authorList>
            <person name="Gupta K D."/>
        </authorList>
    </citation>
    <scope>NUCLEOTIDE SEQUENCE [LARGE SCALE GENOMIC DNA]</scope>
</reference>
<gene>
    <name evidence="3" type="ORF">AAE3_LOCUS10380</name>
</gene>
<proteinExistence type="predicted"/>
<feature type="region of interest" description="Disordered" evidence="1">
    <location>
        <begin position="136"/>
        <end position="160"/>
    </location>
</feature>
<organism evidence="3 4">
    <name type="scientific">Cyclocybe aegerita</name>
    <name type="common">Black poplar mushroom</name>
    <name type="synonym">Agrocybe aegerita</name>
    <dbReference type="NCBI Taxonomy" id="1973307"/>
    <lineage>
        <taxon>Eukaryota</taxon>
        <taxon>Fungi</taxon>
        <taxon>Dikarya</taxon>
        <taxon>Basidiomycota</taxon>
        <taxon>Agaricomycotina</taxon>
        <taxon>Agaricomycetes</taxon>
        <taxon>Agaricomycetidae</taxon>
        <taxon>Agaricales</taxon>
        <taxon>Agaricineae</taxon>
        <taxon>Bolbitiaceae</taxon>
        <taxon>Cyclocybe</taxon>
    </lineage>
</organism>
<dbReference type="OrthoDB" id="3065467at2759"/>
<feature type="chain" id="PRO_5035742036" evidence="2">
    <location>
        <begin position="30"/>
        <end position="265"/>
    </location>
</feature>
<comment type="caution">
    <text evidence="3">The sequence shown here is derived from an EMBL/GenBank/DDBJ whole genome shotgun (WGS) entry which is preliminary data.</text>
</comment>
<feature type="region of interest" description="Disordered" evidence="1">
    <location>
        <begin position="246"/>
        <end position="265"/>
    </location>
</feature>
<dbReference type="AlphaFoldDB" id="A0A8S0WXE4"/>
<feature type="region of interest" description="Disordered" evidence="1">
    <location>
        <begin position="107"/>
        <end position="126"/>
    </location>
</feature>
<feature type="compositionally biased region" description="Low complexity" evidence="1">
    <location>
        <begin position="139"/>
        <end position="152"/>
    </location>
</feature>
<keyword evidence="4" id="KW-1185">Reference proteome</keyword>
<protein>
    <submittedName>
        <fullName evidence="3">Uncharacterized protein</fullName>
    </submittedName>
</protein>
<accession>A0A8S0WXE4</accession>
<evidence type="ECO:0000256" key="2">
    <source>
        <dbReference type="SAM" id="SignalP"/>
    </source>
</evidence>
<evidence type="ECO:0000313" key="3">
    <source>
        <dbReference type="EMBL" id="CAA7268186.1"/>
    </source>
</evidence>
<evidence type="ECO:0000313" key="4">
    <source>
        <dbReference type="Proteomes" id="UP000467700"/>
    </source>
</evidence>
<name>A0A8S0WXE4_CYCAE</name>
<evidence type="ECO:0000256" key="1">
    <source>
        <dbReference type="SAM" id="MobiDB-lite"/>
    </source>
</evidence>
<sequence>MKTWIPANRRVFCCVLLLQALLFLAVILMHPCQKDCPQNFNGDSERALKAHQRICPAVASFRSCMSETHKKAAPLRKEKRMALLQDRRIHKLKETHELDGVLPTHFDDRHEPGPSSAGSLFDDSLSPTMDMEEISMQDASSSSAPLLHASLPGATPEAPSMLSDLQGPPLPIHPAVTSTGRPVRTRRLPAQYIDEIPEPAPIISTTEDAPTHVLPRVRLIVRDTIQTIKNIFGLSQQYLHRPSYDPDYSVPSRHSRPTHYTTSIL</sequence>
<feature type="signal peptide" evidence="2">
    <location>
        <begin position="1"/>
        <end position="29"/>
    </location>
</feature>
<keyword evidence="2" id="KW-0732">Signal</keyword>
<dbReference type="EMBL" id="CACVBS010000066">
    <property type="protein sequence ID" value="CAA7268186.1"/>
    <property type="molecule type" value="Genomic_DNA"/>
</dbReference>